<evidence type="ECO:0000313" key="2">
    <source>
        <dbReference type="Proteomes" id="UP000192220"/>
    </source>
</evidence>
<dbReference type="CDD" id="cd00303">
    <property type="entry name" value="retropepsin_like"/>
    <property type="match status" value="1"/>
</dbReference>
<organism evidence="2 3">
    <name type="scientific">Austrofundulus limnaeus</name>
    <name type="common">Annual killifish</name>
    <dbReference type="NCBI Taxonomy" id="52670"/>
    <lineage>
        <taxon>Eukaryota</taxon>
        <taxon>Metazoa</taxon>
        <taxon>Chordata</taxon>
        <taxon>Craniata</taxon>
        <taxon>Vertebrata</taxon>
        <taxon>Euteleostomi</taxon>
        <taxon>Actinopterygii</taxon>
        <taxon>Neopterygii</taxon>
        <taxon>Teleostei</taxon>
        <taxon>Neoteleostei</taxon>
        <taxon>Acanthomorphata</taxon>
        <taxon>Ovalentaria</taxon>
        <taxon>Atherinomorphae</taxon>
        <taxon>Cyprinodontiformes</taxon>
        <taxon>Rivulidae</taxon>
        <taxon>Austrofundulus</taxon>
    </lineage>
</organism>
<dbReference type="AlphaFoldDB" id="A0A2I4CPE3"/>
<dbReference type="InterPro" id="IPR001969">
    <property type="entry name" value="Aspartic_peptidase_AS"/>
</dbReference>
<dbReference type="SMART" id="SM00343">
    <property type="entry name" value="ZnF_C2HC"/>
    <property type="match status" value="2"/>
</dbReference>
<evidence type="ECO:0000259" key="1">
    <source>
        <dbReference type="SMART" id="SM00343"/>
    </source>
</evidence>
<dbReference type="Proteomes" id="UP000192220">
    <property type="component" value="Unplaced"/>
</dbReference>
<feature type="domain" description="CCHC-type" evidence="1">
    <location>
        <begin position="224"/>
        <end position="242"/>
    </location>
</feature>
<dbReference type="InterPro" id="IPR001878">
    <property type="entry name" value="Znf_CCHC"/>
</dbReference>
<dbReference type="PANTHER" id="PTHR33198:SF20">
    <property type="entry name" value="RETROTRANSPOSON GAG DOMAIN-CONTAINING PROTEIN"/>
    <property type="match status" value="1"/>
</dbReference>
<feature type="domain" description="CCHC-type" evidence="1">
    <location>
        <begin position="246"/>
        <end position="262"/>
    </location>
</feature>
<dbReference type="InterPro" id="IPR021109">
    <property type="entry name" value="Peptidase_aspartic_dom_sf"/>
</dbReference>
<dbReference type="PROSITE" id="PS00141">
    <property type="entry name" value="ASP_PROTEASE"/>
    <property type="match status" value="1"/>
</dbReference>
<dbReference type="GO" id="GO:0003676">
    <property type="term" value="F:nucleic acid binding"/>
    <property type="evidence" value="ECO:0007669"/>
    <property type="project" value="InterPro"/>
</dbReference>
<proteinExistence type="predicted"/>
<dbReference type="GO" id="GO:0006508">
    <property type="term" value="P:proteolysis"/>
    <property type="evidence" value="ECO:0007669"/>
    <property type="project" value="InterPro"/>
</dbReference>
<dbReference type="Gene3D" id="2.40.70.10">
    <property type="entry name" value="Acid Proteases"/>
    <property type="match status" value="1"/>
</dbReference>
<accession>A0A2I4CPE3</accession>
<dbReference type="RefSeq" id="XP_013881856.1">
    <property type="nucleotide sequence ID" value="XM_014026402.1"/>
</dbReference>
<dbReference type="GO" id="GO:0008270">
    <property type="term" value="F:zinc ion binding"/>
    <property type="evidence" value="ECO:0007669"/>
    <property type="project" value="InterPro"/>
</dbReference>
<name>A0A2I4CPE3_AUSLI</name>
<evidence type="ECO:0000313" key="3">
    <source>
        <dbReference type="RefSeq" id="XP_013881856.1"/>
    </source>
</evidence>
<dbReference type="Gene3D" id="4.10.60.10">
    <property type="entry name" value="Zinc finger, CCHC-type"/>
    <property type="match status" value="1"/>
</dbReference>
<sequence length="375" mass="42520">MEKSSIQPFACYADPATLGPRWTRWLTSFELYADGKGLILTNDATDAIKQRRRALLLHMAGQDVQDIFSTLPRTGEATDYAAAVTALNTYFVPQVNAAYARQTFHKISQKRGETVQQFCTRLRQAAKDCDFRGDNDNQIRDAILSKCTSEYVRRKLLEDGPGLTLARALELASQCERVEEQMAAMSITEEKKSENTVNRIVTTKKGKYMKPKEKAKEDNKTDRQCYRCGFTDHMGKDPKCPARGQTCHKCNGKDHFSKMCRTKRQKKQKVNTLDEYAFIVNDDKVPDKLSFSVGGVELKMLIDSGATSNIMGENVWEKLKAEKIKCCSYVLKEQRKLYAYSSSQALTIKGAFRCEVKIGNKREAWCEDVTKDSIL</sequence>
<dbReference type="STRING" id="52670.A0A2I4CPE3"/>
<keyword evidence="2" id="KW-1185">Reference proteome</keyword>
<protein>
    <submittedName>
        <fullName evidence="3">Uncharacterized protein LOC106530712</fullName>
    </submittedName>
</protein>
<gene>
    <name evidence="3" type="primary">LOC106530712</name>
</gene>
<dbReference type="InParanoid" id="A0A2I4CPE3"/>
<dbReference type="SUPFAM" id="SSF50630">
    <property type="entry name" value="Acid proteases"/>
    <property type="match status" value="1"/>
</dbReference>
<dbReference type="GeneID" id="106530712"/>
<dbReference type="GO" id="GO:0004190">
    <property type="term" value="F:aspartic-type endopeptidase activity"/>
    <property type="evidence" value="ECO:0007669"/>
    <property type="project" value="InterPro"/>
</dbReference>
<dbReference type="OrthoDB" id="8954345at2759"/>
<dbReference type="PANTHER" id="PTHR33198">
    <property type="entry name" value="ANK_REP_REGION DOMAIN-CONTAINING PROTEIN-RELATED"/>
    <property type="match status" value="1"/>
</dbReference>
<dbReference type="KEGG" id="alim:106530712"/>
<reference evidence="3" key="1">
    <citation type="submission" date="2025-08" db="UniProtKB">
        <authorList>
            <consortium name="RefSeq"/>
        </authorList>
    </citation>
    <scope>IDENTIFICATION</scope>
</reference>
<feature type="non-terminal residue" evidence="3">
    <location>
        <position position="375"/>
    </location>
</feature>